<dbReference type="InterPro" id="IPR006594">
    <property type="entry name" value="LisH"/>
</dbReference>
<dbReference type="PROSITE" id="PS50896">
    <property type="entry name" value="LISH"/>
    <property type="match status" value="1"/>
</dbReference>
<evidence type="ECO:0000256" key="3">
    <source>
        <dbReference type="ARBA" id="ARBA00023242"/>
    </source>
</evidence>
<evidence type="ECO:0000256" key="4">
    <source>
        <dbReference type="SAM" id="MobiDB-lite"/>
    </source>
</evidence>
<dbReference type="Ensembl" id="ENSMMOT00000011762.1">
    <property type="protein sequence ID" value="ENSMMOP00000011564.1"/>
    <property type="gene ID" value="ENSMMOG00000008892.1"/>
</dbReference>
<keyword evidence="2" id="KW-0238">DNA-binding</keyword>
<keyword evidence="6" id="KW-1185">Reference proteome</keyword>
<accession>A0A3Q3WR62</accession>
<reference evidence="5" key="2">
    <citation type="submission" date="2025-09" db="UniProtKB">
        <authorList>
            <consortium name="Ensembl"/>
        </authorList>
    </citation>
    <scope>IDENTIFICATION</scope>
</reference>
<proteinExistence type="predicted"/>
<dbReference type="GO" id="GO:0045944">
    <property type="term" value="P:positive regulation of transcription by RNA polymerase II"/>
    <property type="evidence" value="ECO:0007669"/>
    <property type="project" value="TreeGrafter"/>
</dbReference>
<dbReference type="GO" id="GO:0003697">
    <property type="term" value="F:single-stranded DNA binding"/>
    <property type="evidence" value="ECO:0007669"/>
    <property type="project" value="InterPro"/>
</dbReference>
<dbReference type="PRINTS" id="PR01743">
    <property type="entry name" value="SSDNABINDING"/>
</dbReference>
<reference evidence="5" key="1">
    <citation type="submission" date="2025-08" db="UniProtKB">
        <authorList>
            <consortium name="Ensembl"/>
        </authorList>
    </citation>
    <scope>IDENTIFICATION</scope>
</reference>
<dbReference type="GO" id="GO:0005634">
    <property type="term" value="C:nucleus"/>
    <property type="evidence" value="ECO:0007669"/>
    <property type="project" value="UniProtKB-SubCell"/>
</dbReference>
<sequence length="331" mass="35283">TDLSDSSALKKLALYVYEYLLHVGAQKSAQTFLSEIRWEKNITLGEPPGFLHSWWCVFWDLYCAAPDRRETCEHSSEAKAFHDYSAAAAPSPVMGNMPPNDAMPGGPMPPGFFQPFMSPRYPGGPRPSLRMPNQPPGGIPGSQPLLPNSLDPTRPQGRPEQLLLVTIKYYPLTLRSDSVFSLPLQIAYSSSSPGNYVGPPGGGGPPGTPIMPSPGGASPNYCSNMKNVADVPLKASSLFQFPMGPGPDGPMGAMGAMEPHHMNGSLGSGDMDGLPKSSPNNMGGMNNPPGTPRDDGEMGGNFLNPFQSESVSRASELYISHPLTLILDVPT</sequence>
<dbReference type="Proteomes" id="UP000261620">
    <property type="component" value="Unplaced"/>
</dbReference>
<feature type="compositionally biased region" description="Pro residues" evidence="4">
    <location>
        <begin position="202"/>
        <end position="212"/>
    </location>
</feature>
<name>A0A3Q3WR62_MOLML</name>
<dbReference type="InterPro" id="IPR008116">
    <property type="entry name" value="SSDP_DNA-bd"/>
</dbReference>
<protein>
    <submittedName>
        <fullName evidence="5">Uncharacterized protein</fullName>
    </submittedName>
</protein>
<evidence type="ECO:0000256" key="1">
    <source>
        <dbReference type="ARBA" id="ARBA00004123"/>
    </source>
</evidence>
<keyword evidence="3" id="KW-0539">Nucleus</keyword>
<comment type="subcellular location">
    <subcellularLocation>
        <location evidence="1">Nucleus</location>
    </subcellularLocation>
</comment>
<dbReference type="AlphaFoldDB" id="A0A3Q3WR62"/>
<feature type="compositionally biased region" description="Low complexity" evidence="4">
    <location>
        <begin position="279"/>
        <end position="288"/>
    </location>
</feature>
<dbReference type="PANTHER" id="PTHR12610:SF30">
    <property type="entry name" value="SINGLE-STRANDED DNA-BINDING PROTEIN 4"/>
    <property type="match status" value="1"/>
</dbReference>
<evidence type="ECO:0000313" key="6">
    <source>
        <dbReference type="Proteomes" id="UP000261620"/>
    </source>
</evidence>
<feature type="region of interest" description="Disordered" evidence="4">
    <location>
        <begin position="123"/>
        <end position="157"/>
    </location>
</feature>
<organism evidence="5 6">
    <name type="scientific">Mola mola</name>
    <name type="common">Ocean sunfish</name>
    <name type="synonym">Tetraodon mola</name>
    <dbReference type="NCBI Taxonomy" id="94237"/>
    <lineage>
        <taxon>Eukaryota</taxon>
        <taxon>Metazoa</taxon>
        <taxon>Chordata</taxon>
        <taxon>Craniata</taxon>
        <taxon>Vertebrata</taxon>
        <taxon>Euteleostomi</taxon>
        <taxon>Actinopterygii</taxon>
        <taxon>Neopterygii</taxon>
        <taxon>Teleostei</taxon>
        <taxon>Neoteleostei</taxon>
        <taxon>Acanthomorphata</taxon>
        <taxon>Eupercaria</taxon>
        <taxon>Tetraodontiformes</taxon>
        <taxon>Molidae</taxon>
        <taxon>Mola</taxon>
    </lineage>
</organism>
<evidence type="ECO:0000313" key="5">
    <source>
        <dbReference type="Ensembl" id="ENSMMOP00000011564.1"/>
    </source>
</evidence>
<evidence type="ECO:0000256" key="2">
    <source>
        <dbReference type="ARBA" id="ARBA00023125"/>
    </source>
</evidence>
<feature type="region of interest" description="Disordered" evidence="4">
    <location>
        <begin position="195"/>
        <end position="215"/>
    </location>
</feature>
<dbReference type="PANTHER" id="PTHR12610">
    <property type="entry name" value="SINGLE STRANDED DNA BINDING PROTEIN"/>
    <property type="match status" value="1"/>
</dbReference>
<feature type="region of interest" description="Disordered" evidence="4">
    <location>
        <begin position="278"/>
        <end position="306"/>
    </location>
</feature>
<dbReference type="Pfam" id="PF04503">
    <property type="entry name" value="SSDP"/>
    <property type="match status" value="2"/>
</dbReference>